<dbReference type="OrthoDB" id="9794977at2"/>
<dbReference type="STRING" id="1855912.LuPra_03328"/>
<dbReference type="AlphaFoldDB" id="A0A143PPP4"/>
<dbReference type="KEGG" id="abac:LuPra_03328"/>
<feature type="transmembrane region" description="Helical" evidence="2">
    <location>
        <begin position="55"/>
        <end position="74"/>
    </location>
</feature>
<organism evidence="3 4">
    <name type="scientific">Luteitalea pratensis</name>
    <dbReference type="NCBI Taxonomy" id="1855912"/>
    <lineage>
        <taxon>Bacteria</taxon>
        <taxon>Pseudomonadati</taxon>
        <taxon>Acidobacteriota</taxon>
        <taxon>Vicinamibacteria</taxon>
        <taxon>Vicinamibacterales</taxon>
        <taxon>Vicinamibacteraceae</taxon>
        <taxon>Luteitalea</taxon>
    </lineage>
</organism>
<feature type="region of interest" description="Disordered" evidence="1">
    <location>
        <begin position="92"/>
        <end position="153"/>
    </location>
</feature>
<dbReference type="EMBL" id="CP015136">
    <property type="protein sequence ID" value="AMY10100.1"/>
    <property type="molecule type" value="Genomic_DNA"/>
</dbReference>
<evidence type="ECO:0000313" key="4">
    <source>
        <dbReference type="Proteomes" id="UP000076079"/>
    </source>
</evidence>
<keyword evidence="4" id="KW-1185">Reference proteome</keyword>
<proteinExistence type="predicted"/>
<accession>A0A143PPP4</accession>
<evidence type="ECO:0000256" key="1">
    <source>
        <dbReference type="SAM" id="MobiDB-lite"/>
    </source>
</evidence>
<keyword evidence="2" id="KW-1133">Transmembrane helix</keyword>
<reference evidence="3 4" key="1">
    <citation type="journal article" date="2016" name="Genome Announc.">
        <title>First Complete Genome Sequence of a Subdivision 6 Acidobacterium Strain.</title>
        <authorList>
            <person name="Huang S."/>
            <person name="Vieira S."/>
            <person name="Bunk B."/>
            <person name="Riedel T."/>
            <person name="Sproer C."/>
            <person name="Overmann J."/>
        </authorList>
    </citation>
    <scope>NUCLEOTIDE SEQUENCE [LARGE SCALE GENOMIC DNA]</scope>
    <source>
        <strain evidence="4">DSM 100886 HEG_-6_39</strain>
    </source>
</reference>
<evidence type="ECO:0000256" key="2">
    <source>
        <dbReference type="SAM" id="Phobius"/>
    </source>
</evidence>
<gene>
    <name evidence="3" type="ORF">LuPra_03328</name>
</gene>
<reference evidence="4" key="2">
    <citation type="submission" date="2016-04" db="EMBL/GenBank/DDBJ databases">
        <title>First Complete Genome Sequence of a Subdivision 6 Acidobacterium.</title>
        <authorList>
            <person name="Huang S."/>
            <person name="Vieira S."/>
            <person name="Bunk B."/>
            <person name="Riedel T."/>
            <person name="Sproeer C."/>
            <person name="Overmann J."/>
        </authorList>
    </citation>
    <scope>NUCLEOTIDE SEQUENCE [LARGE SCALE GENOMIC DNA]</scope>
    <source>
        <strain evidence="4">DSM 100886 HEG_-6_39</strain>
    </source>
</reference>
<feature type="compositionally biased region" description="Acidic residues" evidence="1">
    <location>
        <begin position="132"/>
        <end position="144"/>
    </location>
</feature>
<dbReference type="RefSeq" id="WP_110171779.1">
    <property type="nucleotide sequence ID" value="NZ_CP015136.1"/>
</dbReference>
<keyword evidence="2" id="KW-0812">Transmembrane</keyword>
<keyword evidence="2" id="KW-0472">Membrane</keyword>
<sequence length="211" mass="22961">MASTARGTALLLLIVSVTLIVAATTMPWSTYYVGHSHWAKVEWVPFSQRVRPVDFLLNILLFLPFGYSASAFLGRDCSFLGRDRSFLDRDRSFLGRDRSPSGPSPRPRDTREGASATMDAAEMDASARDASEMDASEGDAAEMDASERDAAEMDASERRPYLIVGGAILLSTAVELFQVYSHGRLPTTTDVMSNALGAFLGARWAAARTGR</sequence>
<name>A0A143PPP4_LUTPR</name>
<protein>
    <submittedName>
        <fullName evidence="3">Putative integral membrane protein</fullName>
    </submittedName>
</protein>
<evidence type="ECO:0000313" key="3">
    <source>
        <dbReference type="EMBL" id="AMY10100.1"/>
    </source>
</evidence>
<dbReference type="Proteomes" id="UP000076079">
    <property type="component" value="Chromosome"/>
</dbReference>